<dbReference type="Pfam" id="PF13833">
    <property type="entry name" value="EF-hand_8"/>
    <property type="match status" value="1"/>
</dbReference>
<dbReference type="InterPro" id="IPR011992">
    <property type="entry name" value="EF-hand-dom_pair"/>
</dbReference>
<feature type="domain" description="EF-hand" evidence="3">
    <location>
        <begin position="69"/>
        <end position="92"/>
    </location>
</feature>
<dbReference type="InterPro" id="IPR018247">
    <property type="entry name" value="EF_Hand_1_Ca_BS"/>
</dbReference>
<dbReference type="InterPro" id="IPR002048">
    <property type="entry name" value="EF_hand_dom"/>
</dbReference>
<dbReference type="PANTHER" id="PTHR10891">
    <property type="entry name" value="EF-HAND CALCIUM-BINDING DOMAIN CONTAINING PROTEIN"/>
    <property type="match status" value="1"/>
</dbReference>
<feature type="domain" description="EF-hand" evidence="3">
    <location>
        <begin position="134"/>
        <end position="169"/>
    </location>
</feature>
<dbReference type="PROSITE" id="PS50222">
    <property type="entry name" value="EF_HAND_2"/>
    <property type="match status" value="3"/>
</dbReference>
<reference evidence="4 5" key="1">
    <citation type="submission" date="2023-07" db="EMBL/GenBank/DDBJ databases">
        <title>Comparative genomics of wheat-associated soil bacteria to identify genetic determinants of phenazine resistance.</title>
        <authorList>
            <person name="Mouncey N."/>
        </authorList>
    </citation>
    <scope>NUCLEOTIDE SEQUENCE [LARGE SCALE GENOMIC DNA]</scope>
    <source>
        <strain evidence="4 5">W4I19-2</strain>
    </source>
</reference>
<evidence type="ECO:0000256" key="1">
    <source>
        <dbReference type="ARBA" id="ARBA00022723"/>
    </source>
</evidence>
<organism evidence="4 5">
    <name type="scientific">Streptomyces achromogenes</name>
    <dbReference type="NCBI Taxonomy" id="67255"/>
    <lineage>
        <taxon>Bacteria</taxon>
        <taxon>Bacillati</taxon>
        <taxon>Actinomycetota</taxon>
        <taxon>Actinomycetes</taxon>
        <taxon>Kitasatosporales</taxon>
        <taxon>Streptomycetaceae</taxon>
        <taxon>Streptomyces</taxon>
    </lineage>
</organism>
<evidence type="ECO:0000259" key="3">
    <source>
        <dbReference type="PROSITE" id="PS50222"/>
    </source>
</evidence>
<gene>
    <name evidence="4" type="ORF">QFZ56_007645</name>
</gene>
<proteinExistence type="predicted"/>
<dbReference type="Gene3D" id="1.10.238.10">
    <property type="entry name" value="EF-hand"/>
    <property type="match status" value="1"/>
</dbReference>
<comment type="caution">
    <text evidence="4">The sequence shown here is derived from an EMBL/GenBank/DDBJ whole genome shotgun (WGS) entry which is preliminary data.</text>
</comment>
<dbReference type="SMART" id="SM00054">
    <property type="entry name" value="EFh"/>
    <property type="match status" value="4"/>
</dbReference>
<dbReference type="PROSITE" id="PS00018">
    <property type="entry name" value="EF_HAND_1"/>
    <property type="match status" value="3"/>
</dbReference>
<dbReference type="InterPro" id="IPR039647">
    <property type="entry name" value="EF_hand_pair_protein_CML-like"/>
</dbReference>
<dbReference type="SUPFAM" id="SSF47473">
    <property type="entry name" value="EF-hand"/>
    <property type="match status" value="1"/>
</dbReference>
<sequence length="185" mass="20453">MFVTALQDLKYAQWFRGADVDGDGFITHRDVRMMSERYIGARSVAPDSTTARLLTDGMDGFWTNVIAPMDQDGDGKVDLREMTEGFRRVLTDPALYPEQIEPVTNCFFDLVDLNADGKIDQAEFKQMFGAVADVPGEDCAAVFAALDQDGSGALDRAEFHRAVTEFFYGNDPNAPANHLFGRIPA</sequence>
<keyword evidence="2" id="KW-0677">Repeat</keyword>
<accession>A0ABU0QDF3</accession>
<keyword evidence="1" id="KW-0479">Metal-binding</keyword>
<evidence type="ECO:0000313" key="5">
    <source>
        <dbReference type="Proteomes" id="UP001243364"/>
    </source>
</evidence>
<feature type="domain" description="EF-hand" evidence="3">
    <location>
        <begin position="99"/>
        <end position="133"/>
    </location>
</feature>
<dbReference type="Pfam" id="PF13202">
    <property type="entry name" value="EF-hand_5"/>
    <property type="match status" value="3"/>
</dbReference>
<keyword evidence="5" id="KW-1185">Reference proteome</keyword>
<name>A0ABU0QDF3_STRAH</name>
<protein>
    <submittedName>
        <fullName evidence="4">Ca2+-binding EF-hand superfamily protein</fullName>
    </submittedName>
</protein>
<dbReference type="EMBL" id="JAUSYA010000001">
    <property type="protein sequence ID" value="MDQ0688682.1"/>
    <property type="molecule type" value="Genomic_DNA"/>
</dbReference>
<dbReference type="Proteomes" id="UP001243364">
    <property type="component" value="Unassembled WGS sequence"/>
</dbReference>
<evidence type="ECO:0000313" key="4">
    <source>
        <dbReference type="EMBL" id="MDQ0688682.1"/>
    </source>
</evidence>
<dbReference type="CDD" id="cd00051">
    <property type="entry name" value="EFh"/>
    <property type="match status" value="2"/>
</dbReference>
<evidence type="ECO:0000256" key="2">
    <source>
        <dbReference type="ARBA" id="ARBA00022737"/>
    </source>
</evidence>